<dbReference type="PANTHER" id="PTHR42963">
    <property type="entry name" value="CHROMOSOME PARTITION PROTEIN MUKB"/>
    <property type="match status" value="1"/>
</dbReference>
<comment type="subunit">
    <text evidence="7">Homodimer.</text>
</comment>
<dbReference type="GO" id="GO:0007059">
    <property type="term" value="P:chromosome segregation"/>
    <property type="evidence" value="ECO:0007669"/>
    <property type="project" value="UniProtKB-UniRule"/>
</dbReference>
<evidence type="ECO:0000256" key="6">
    <source>
        <dbReference type="ARBA" id="ARBA00023125"/>
    </source>
</evidence>
<evidence type="ECO:0000256" key="7">
    <source>
        <dbReference type="HAMAP-Rule" id="MF_01894"/>
    </source>
</evidence>
<evidence type="ECO:0000256" key="2">
    <source>
        <dbReference type="ARBA" id="ARBA00022741"/>
    </source>
</evidence>
<keyword evidence="1 7" id="KW-0963">Cytoplasm</keyword>
<evidence type="ECO:0000256" key="1">
    <source>
        <dbReference type="ARBA" id="ARBA00022490"/>
    </source>
</evidence>
<keyword evidence="11" id="KW-1185">Reference proteome</keyword>
<dbReference type="HAMAP" id="MF_01894">
    <property type="entry name" value="Smc_prok"/>
    <property type="match status" value="1"/>
</dbReference>
<evidence type="ECO:0000256" key="5">
    <source>
        <dbReference type="ARBA" id="ARBA00023067"/>
    </source>
</evidence>
<dbReference type="InterPro" id="IPR024704">
    <property type="entry name" value="SMC"/>
</dbReference>
<protein>
    <recommendedName>
        <fullName evidence="7">Chromosome partition protein Smc</fullName>
    </recommendedName>
</protein>
<sequence length="961" mass="109821">MFLKSLDIFGFKSFADKTHIDFAEGITALLGPNGCGKSNVVDAIKWVLAERNSKNLRAEKMEDVIFNGTERRPALNTAEVTLTIANDKGLLPLDEEEIAITRRLYRSGDQEYFINKRPAGPTEIRRLFMDTGVGKAAYSVMEQGKIDQILSSKPEDRRYLFEEAAGISRSKAEVAEAERELERTRQNMTQIEIAMGEIKRQYDTLKVQSEKTIKYRKFKEDIYLYELDLTLLRLKNFVTDKARHEEELKRVQEKRDKVRQEIEEINNTISENMDKVKAMQDDLYNKQASLLAIGQEKNGKLELIKQQNQQALLMKEKLNALEGRAAAIQERIDTVQEEIDENNAVLHEKNKQLNDIKANIESFQKNIETSSSQITDNDRKADSLRTQIDQLEEERLELQKQLAAITEDIVSMLDKKLKDAGFSESAMRLAKEELDQNVAKLRIYLDGRKNIFADYNGRKLNSDEAASTINEASAAFDEAGRQLGELEASLKKYQDASPAFLTEFLSPEGIMTKKRGIDEKINANLSKVEDINNQIKELHSKNSELTSKINEYKETLQKLKLNEIQMQEQISASQNQISVLNRQLASEQATLHETQDELYAETKRAEEINEQIQTYQDELAEIEYRGKKLADEMNKLDEEIAKANKSVSGKSDTLDKKREEQNKYQEQYERLSLSLNSADNDIRNVKQNFQDQYSRDLMEFEERMYKITTPASELREKLSEAKKEFSSLGSVNLMAPEEFNEVKERYERQRTNYEDTQKSLENLVRVSEEIKSKSAEMFLETYNQIKKNFHNMFRRLFNGGRAELKLADPANILSSGIDIYAQPPGKKLENIALLSGGEKTMTAVALLFATYQVRPSPFCLLDEIDAALDDKNVSSFVTALESFASVSQYIVITHNKKTVMGASTMLGITMEESGVSKIIALRLDEDIKRGAVVDHNQDDFKDEDVPDEEGVVLPPRPPKRV</sequence>
<dbReference type="InterPro" id="IPR027417">
    <property type="entry name" value="P-loop_NTPase"/>
</dbReference>
<organism evidence="10 11">
    <name type="scientific">Treponema bryantii</name>
    <dbReference type="NCBI Taxonomy" id="163"/>
    <lineage>
        <taxon>Bacteria</taxon>
        <taxon>Pseudomonadati</taxon>
        <taxon>Spirochaetota</taxon>
        <taxon>Spirochaetia</taxon>
        <taxon>Spirochaetales</taxon>
        <taxon>Treponemataceae</taxon>
        <taxon>Treponema</taxon>
    </lineage>
</organism>
<keyword evidence="4 7" id="KW-0175">Coiled coil</keyword>
<keyword evidence="2 7" id="KW-0547">Nucleotide-binding</keyword>
<dbReference type="InterPro" id="IPR003395">
    <property type="entry name" value="RecF/RecN/SMC_N"/>
</dbReference>
<proteinExistence type="inferred from homology"/>
<dbReference type="InterPro" id="IPR050308">
    <property type="entry name" value="MukB/SMC"/>
</dbReference>
<comment type="domain">
    <text evidence="7">Contains large globular domains required for ATP hydrolysis at each terminus and a third globular domain forming a flexible hinge near the middle of the molecule. These domains are separated by coiled-coil structures.</text>
</comment>
<feature type="coiled-coil region" evidence="7">
    <location>
        <begin position="469"/>
        <end position="496"/>
    </location>
</feature>
<dbReference type="GO" id="GO:0030261">
    <property type="term" value="P:chromosome condensation"/>
    <property type="evidence" value="ECO:0007669"/>
    <property type="project" value="UniProtKB-KW"/>
</dbReference>
<evidence type="ECO:0000256" key="3">
    <source>
        <dbReference type="ARBA" id="ARBA00022840"/>
    </source>
</evidence>
<comment type="subcellular location">
    <subcellularLocation>
        <location evidence="7">Cytoplasm</location>
    </subcellularLocation>
</comment>
<dbReference type="Pfam" id="PF02463">
    <property type="entry name" value="SMC_N"/>
    <property type="match status" value="1"/>
</dbReference>
<feature type="coiled-coil region" evidence="7">
    <location>
        <begin position="167"/>
        <end position="201"/>
    </location>
</feature>
<keyword evidence="6 7" id="KW-0238">DNA-binding</keyword>
<dbReference type="GO" id="GO:0005737">
    <property type="term" value="C:cytoplasm"/>
    <property type="evidence" value="ECO:0007669"/>
    <property type="project" value="UniProtKB-SubCell"/>
</dbReference>
<dbReference type="GO" id="GO:0005524">
    <property type="term" value="F:ATP binding"/>
    <property type="evidence" value="ECO:0007669"/>
    <property type="project" value="UniProtKB-UniRule"/>
</dbReference>
<dbReference type="Proteomes" id="UP000182737">
    <property type="component" value="Unassembled WGS sequence"/>
</dbReference>
<dbReference type="SUPFAM" id="SSF52540">
    <property type="entry name" value="P-loop containing nucleoside triphosphate hydrolases"/>
    <property type="match status" value="2"/>
</dbReference>
<reference evidence="11" key="1">
    <citation type="submission" date="2016-10" db="EMBL/GenBank/DDBJ databases">
        <authorList>
            <person name="Varghese N."/>
            <person name="Submissions S."/>
        </authorList>
    </citation>
    <scope>NUCLEOTIDE SEQUENCE [LARGE SCALE GENOMIC DNA]</scope>
    <source>
        <strain evidence="11">XBD1002</strain>
    </source>
</reference>
<dbReference type="GO" id="GO:0016887">
    <property type="term" value="F:ATP hydrolysis activity"/>
    <property type="evidence" value="ECO:0007669"/>
    <property type="project" value="InterPro"/>
</dbReference>
<evidence type="ECO:0000256" key="8">
    <source>
        <dbReference type="SAM" id="MobiDB-lite"/>
    </source>
</evidence>
<name>A0A1I3IP03_9SPIR</name>
<feature type="domain" description="RecF/RecN/SMC N-terminal" evidence="9">
    <location>
        <begin position="2"/>
        <end position="916"/>
    </location>
</feature>
<gene>
    <name evidence="7" type="primary">smc</name>
    <name evidence="10" type="ORF">SAMN04487775_10234</name>
</gene>
<dbReference type="Gene3D" id="3.40.50.300">
    <property type="entry name" value="P-loop containing nucleotide triphosphate hydrolases"/>
    <property type="match status" value="2"/>
</dbReference>
<dbReference type="InterPro" id="IPR011890">
    <property type="entry name" value="SMC_prok"/>
</dbReference>
<dbReference type="EMBL" id="FORI01000002">
    <property type="protein sequence ID" value="SFI49619.1"/>
    <property type="molecule type" value="Genomic_DNA"/>
</dbReference>
<dbReference type="GO" id="GO:0003677">
    <property type="term" value="F:DNA binding"/>
    <property type="evidence" value="ECO:0007669"/>
    <property type="project" value="UniProtKB-UniRule"/>
</dbReference>
<dbReference type="PANTHER" id="PTHR42963:SF1">
    <property type="entry name" value="DUF4476 DOMAIN-CONTAINING PROTEIN"/>
    <property type="match status" value="1"/>
</dbReference>
<dbReference type="PIRSF" id="PIRSF005719">
    <property type="entry name" value="SMC"/>
    <property type="match status" value="1"/>
</dbReference>
<comment type="similarity">
    <text evidence="7">Belongs to the SMC family.</text>
</comment>
<feature type="region of interest" description="Disordered" evidence="8">
    <location>
        <begin position="936"/>
        <end position="961"/>
    </location>
</feature>
<evidence type="ECO:0000313" key="10">
    <source>
        <dbReference type="EMBL" id="SFI49619.1"/>
    </source>
</evidence>
<feature type="coiled-coil region" evidence="7">
    <location>
        <begin position="528"/>
        <end position="688"/>
    </location>
</feature>
<feature type="binding site" evidence="7">
    <location>
        <begin position="32"/>
        <end position="39"/>
    </location>
    <ligand>
        <name>ATP</name>
        <dbReference type="ChEBI" id="CHEBI:30616"/>
    </ligand>
</feature>
<dbReference type="GO" id="GO:0006260">
    <property type="term" value="P:DNA replication"/>
    <property type="evidence" value="ECO:0007669"/>
    <property type="project" value="UniProtKB-UniRule"/>
</dbReference>
<evidence type="ECO:0000259" key="9">
    <source>
        <dbReference type="Pfam" id="PF02463"/>
    </source>
</evidence>
<comment type="function">
    <text evidence="7">Required for chromosome condensation and partitioning.</text>
</comment>
<keyword evidence="3 7" id="KW-0067">ATP-binding</keyword>
<dbReference type="OrthoDB" id="9808768at2"/>
<evidence type="ECO:0000313" key="11">
    <source>
        <dbReference type="Proteomes" id="UP000182737"/>
    </source>
</evidence>
<feature type="compositionally biased region" description="Acidic residues" evidence="8">
    <location>
        <begin position="940"/>
        <end position="950"/>
    </location>
</feature>
<dbReference type="RefSeq" id="WP_074930340.1">
    <property type="nucleotide sequence ID" value="NZ_FORI01000002.1"/>
</dbReference>
<dbReference type="AlphaFoldDB" id="A0A1I3IP03"/>
<feature type="coiled-coil region" evidence="7">
    <location>
        <begin position="234"/>
        <end position="408"/>
    </location>
</feature>
<accession>A0A1I3IP03</accession>
<keyword evidence="5" id="KW-0226">DNA condensation</keyword>
<dbReference type="Gene3D" id="1.10.287.1490">
    <property type="match status" value="1"/>
</dbReference>
<dbReference type="GO" id="GO:0007062">
    <property type="term" value="P:sister chromatid cohesion"/>
    <property type="evidence" value="ECO:0007669"/>
    <property type="project" value="InterPro"/>
</dbReference>
<evidence type="ECO:0000256" key="4">
    <source>
        <dbReference type="ARBA" id="ARBA00023054"/>
    </source>
</evidence>